<dbReference type="EMBL" id="CP121472">
    <property type="protein sequence ID" value="WPL16703.1"/>
    <property type="molecule type" value="Genomic_DNA"/>
</dbReference>
<name>A0ABZ0S6U5_9GAMM</name>
<evidence type="ECO:0000313" key="1">
    <source>
        <dbReference type="EMBL" id="WPL16703.1"/>
    </source>
</evidence>
<organism evidence="1 2">
    <name type="scientific">Thiorhodovibrio winogradskyi</name>
    <dbReference type="NCBI Taxonomy" id="77007"/>
    <lineage>
        <taxon>Bacteria</taxon>
        <taxon>Pseudomonadati</taxon>
        <taxon>Pseudomonadota</taxon>
        <taxon>Gammaproteobacteria</taxon>
        <taxon>Chromatiales</taxon>
        <taxon>Chromatiaceae</taxon>
        <taxon>Thiorhodovibrio</taxon>
    </lineage>
</organism>
<dbReference type="Proteomes" id="UP001432180">
    <property type="component" value="Chromosome"/>
</dbReference>
<reference evidence="1 2" key="1">
    <citation type="journal article" date="2023" name="Microorganisms">
        <title>Thiorhodovibrio frisius and Trv. litoralis spp. nov., Two Novel Members from a Clade of Fastidious Purple Sulfur Bacteria That Exhibit Unique Red-Shifted Light-Harvesting Capabilities.</title>
        <authorList>
            <person name="Methner A."/>
            <person name="Kuzyk S.B."/>
            <person name="Petersen J."/>
            <person name="Bauer S."/>
            <person name="Brinkmann H."/>
            <person name="Sichau K."/>
            <person name="Wanner G."/>
            <person name="Wolf J."/>
            <person name="Neumann-Schaal M."/>
            <person name="Henke P."/>
            <person name="Tank M."/>
            <person name="Sproer C."/>
            <person name="Bunk B."/>
            <person name="Overmann J."/>
        </authorList>
    </citation>
    <scope>NUCLEOTIDE SEQUENCE [LARGE SCALE GENOMIC DNA]</scope>
    <source>
        <strain evidence="1 2">DSM 6702</strain>
    </source>
</reference>
<gene>
    <name evidence="1" type="ORF">Thiowin_01672</name>
</gene>
<sequence length="102" mass="11653">MSREKTYIGLDKDSFGGMTPTGTIVRDARVFGLIPETETCAGWSLDRIQLLYDEVSDAWRPYGHLASRLPEELRERHQRLFAAAVAHARTLGWKPELYTDDE</sequence>
<evidence type="ECO:0000313" key="2">
    <source>
        <dbReference type="Proteomes" id="UP001432180"/>
    </source>
</evidence>
<keyword evidence="2" id="KW-1185">Reference proteome</keyword>
<proteinExistence type="predicted"/>
<accession>A0ABZ0S6U5</accession>
<protein>
    <submittedName>
        <fullName evidence="1">Uncharacterized protein</fullName>
    </submittedName>
</protein>
<dbReference type="RefSeq" id="WP_328987248.1">
    <property type="nucleotide sequence ID" value="NZ_CP121472.1"/>
</dbReference>